<dbReference type="SUPFAM" id="SSF109604">
    <property type="entry name" value="HD-domain/PDEase-like"/>
    <property type="match status" value="1"/>
</dbReference>
<evidence type="ECO:0000313" key="2">
    <source>
        <dbReference type="EMBL" id="OGZ32253.1"/>
    </source>
</evidence>
<dbReference type="Gene3D" id="1.10.3210.10">
    <property type="entry name" value="Hypothetical protein af1432"/>
    <property type="match status" value="1"/>
</dbReference>
<evidence type="ECO:0000313" key="3">
    <source>
        <dbReference type="Proteomes" id="UP000177810"/>
    </source>
</evidence>
<dbReference type="Proteomes" id="UP000177810">
    <property type="component" value="Unassembled WGS sequence"/>
</dbReference>
<proteinExistence type="predicted"/>
<accession>A0A1G2F2N6</accession>
<name>A0A1G2F2N6_9BACT</name>
<reference evidence="2 3" key="1">
    <citation type="journal article" date="2016" name="Nat. Commun.">
        <title>Thousands of microbial genomes shed light on interconnected biogeochemical processes in an aquifer system.</title>
        <authorList>
            <person name="Anantharaman K."/>
            <person name="Brown C.T."/>
            <person name="Hug L.A."/>
            <person name="Sharon I."/>
            <person name="Castelle C.J."/>
            <person name="Probst A.J."/>
            <person name="Thomas B.C."/>
            <person name="Singh A."/>
            <person name="Wilkins M.J."/>
            <person name="Karaoz U."/>
            <person name="Brodie E.L."/>
            <person name="Williams K.H."/>
            <person name="Hubbard S.S."/>
            <person name="Banfield J.F."/>
        </authorList>
    </citation>
    <scope>NUCLEOTIDE SEQUENCE [LARGE SCALE GENOMIC DNA]</scope>
</reference>
<evidence type="ECO:0000259" key="1">
    <source>
        <dbReference type="SMART" id="SM00471"/>
    </source>
</evidence>
<organism evidence="2 3">
    <name type="scientific">Candidatus Portnoybacteria bacterium RBG_13_40_8</name>
    <dbReference type="NCBI Taxonomy" id="1801990"/>
    <lineage>
        <taxon>Bacteria</taxon>
        <taxon>Candidatus Portnoyibacteriota</taxon>
    </lineage>
</organism>
<dbReference type="EMBL" id="MHMT01000022">
    <property type="protein sequence ID" value="OGZ32253.1"/>
    <property type="molecule type" value="Genomic_DNA"/>
</dbReference>
<dbReference type="CDD" id="cd00077">
    <property type="entry name" value="HDc"/>
    <property type="match status" value="1"/>
</dbReference>
<dbReference type="InterPro" id="IPR003607">
    <property type="entry name" value="HD/PDEase_dom"/>
</dbReference>
<protein>
    <recommendedName>
        <fullName evidence="1">HD/PDEase domain-containing protein</fullName>
    </recommendedName>
</protein>
<dbReference type="AlphaFoldDB" id="A0A1G2F2N6"/>
<gene>
    <name evidence="2" type="ORF">A2V69_02845</name>
</gene>
<dbReference type="Pfam" id="PF13875">
    <property type="entry name" value="DUF4202"/>
    <property type="match status" value="1"/>
</dbReference>
<dbReference type="InterPro" id="IPR025255">
    <property type="entry name" value="DUF4202"/>
</dbReference>
<dbReference type="SMART" id="SM00471">
    <property type="entry name" value="HDc"/>
    <property type="match status" value="1"/>
</dbReference>
<feature type="domain" description="HD/PDEase" evidence="1">
    <location>
        <begin position="17"/>
        <end position="140"/>
    </location>
</feature>
<comment type="caution">
    <text evidence="2">The sequence shown here is derived from an EMBL/GenBank/DDBJ whole genome shotgun (WGS) entry which is preliminary data.</text>
</comment>
<dbReference type="STRING" id="1801990.A2V69_02845"/>
<sequence>MLHKVKKFVKQSFKQSGRDENFEHFNRTVYWVRKIKPDADEAIIIAAYAHDIARAFRKGDSKEAFKNVEFDDPKILSEHQNEGAHIIGDFLHKENYDEQLINRIRNMVAHHEEGGDEESNLIKDADTISYLENNAEKHIKMIPFLGKDKIKRKIDWMYNRLSFDKAKLFAKPFYEKVLELLDTT</sequence>